<dbReference type="Gene3D" id="3.40.50.12780">
    <property type="entry name" value="N-terminal domain of ligase-like"/>
    <property type="match status" value="1"/>
</dbReference>
<reference evidence="4 5" key="1">
    <citation type="submission" date="2018-08" db="EMBL/GenBank/DDBJ databases">
        <title>Aphanomyces genome sequencing and annotation.</title>
        <authorList>
            <person name="Minardi D."/>
            <person name="Oidtmann B."/>
            <person name="Van Der Giezen M."/>
            <person name="Studholme D.J."/>
        </authorList>
    </citation>
    <scope>NUCLEOTIDE SEQUENCE [LARGE SCALE GENOMIC DNA]</scope>
    <source>
        <strain evidence="4 5">NJM0002</strain>
    </source>
</reference>
<dbReference type="PROSITE" id="PS00455">
    <property type="entry name" value="AMP_BINDING"/>
    <property type="match status" value="1"/>
</dbReference>
<dbReference type="GO" id="GO:0004467">
    <property type="term" value="F:long-chain fatty acid-CoA ligase activity"/>
    <property type="evidence" value="ECO:0007669"/>
    <property type="project" value="TreeGrafter"/>
</dbReference>
<keyword evidence="1" id="KW-0547">Nucleotide-binding</keyword>
<keyword evidence="2" id="KW-0067">ATP-binding</keyword>
<proteinExistence type="predicted"/>
<keyword evidence="5" id="KW-1185">Reference proteome</keyword>
<gene>
    <name evidence="4" type="ORF">DYB32_009157</name>
</gene>
<dbReference type="InterPro" id="IPR042099">
    <property type="entry name" value="ANL_N_sf"/>
</dbReference>
<dbReference type="Pfam" id="PF00501">
    <property type="entry name" value="AMP-binding"/>
    <property type="match status" value="1"/>
</dbReference>
<dbReference type="PANTHER" id="PTHR43272">
    <property type="entry name" value="LONG-CHAIN-FATTY-ACID--COA LIGASE"/>
    <property type="match status" value="1"/>
</dbReference>
<evidence type="ECO:0000256" key="1">
    <source>
        <dbReference type="ARBA" id="ARBA00022741"/>
    </source>
</evidence>
<dbReference type="VEuPathDB" id="FungiDB:H310_11351"/>
<dbReference type="GO" id="GO:0005783">
    <property type="term" value="C:endoplasmic reticulum"/>
    <property type="evidence" value="ECO:0007669"/>
    <property type="project" value="TreeGrafter"/>
</dbReference>
<evidence type="ECO:0000313" key="4">
    <source>
        <dbReference type="EMBL" id="RHY23529.1"/>
    </source>
</evidence>
<dbReference type="Proteomes" id="UP000285060">
    <property type="component" value="Unassembled WGS sequence"/>
</dbReference>
<evidence type="ECO:0000256" key="2">
    <source>
        <dbReference type="ARBA" id="ARBA00022840"/>
    </source>
</evidence>
<dbReference type="VEuPathDB" id="FungiDB:H310_11323"/>
<name>A0A3R6V4K3_9STRA</name>
<evidence type="ECO:0000313" key="5">
    <source>
        <dbReference type="Proteomes" id="UP000285060"/>
    </source>
</evidence>
<dbReference type="GO" id="GO:0005524">
    <property type="term" value="F:ATP binding"/>
    <property type="evidence" value="ECO:0007669"/>
    <property type="project" value="UniProtKB-KW"/>
</dbReference>
<sequence length="723" mass="78666">PFVYGDSLHAVLVAIIVPEAQQLKQLAESLHVTGTLAELCSNPKVVEAVHQDIAAVSKKGALSGFETVRAIYLHPEHFTVENDLLTPTFKLKRNDAKKRFSHHIDAMYEKAGDLVAGKNAYERIQNFAAGLRHEKLMEPTADGHRILCIYMKNRPEWLLAQYAALYCGGFISSLYDTLGASSTQFILNQTDVQTVVCTTLEIKSVIDAKATCPSLKHIVLADVNSTDNVDVTAAKAAGLKVWTVVEVEAIGARFPTAPTYAKLTDPCFLMYTSGTTGDPKGVLLSSENIMSCTQGVLDRVGHGDVLDAMNERSVHLSYLPLAHIFEHVVITAIITFGARIGFYQGNTLKLADDLCALRPTLFPTVPRLLNKIYDKVVISAKSAGGIKSWLFNWALNTKLRNLKRGYLGHPFFDMLIFSKIQEKLGLDRCKFIAVGSAPVSPDVMNFFRIAVNFPIVEGYGQSECSGVANVNDPRDFDSGNVGPPTASTEIKLVAVPDMGYEPTDTVHGEGPAQFAVRGRGEVCFRGPTVFSGYFKAPDKTAEAIDADGWLHSGDIGVWLVDGRLKIVDRKKNIFKLSQGEYVAPEKIENVVVVSEFVAQAFVYGDSLHAVLVAIVVPEAETVANLAMSLGITCSGVAELCQNDQVVAAVLHDIVRVCKASGLHSFEIVKAIALHPQQFTVDNDLLTPTFKLKRNEAKKAFMGTIDALYTQVGDLVGGQHVLQG</sequence>
<protein>
    <recommendedName>
        <fullName evidence="3">AMP-dependent synthetase/ligase domain-containing protein</fullName>
    </recommendedName>
</protein>
<dbReference type="EMBL" id="QUSY01001804">
    <property type="protein sequence ID" value="RHY23529.1"/>
    <property type="molecule type" value="Genomic_DNA"/>
</dbReference>
<accession>A0A3R6V4K3</accession>
<organism evidence="4 5">
    <name type="scientific">Aphanomyces invadans</name>
    <dbReference type="NCBI Taxonomy" id="157072"/>
    <lineage>
        <taxon>Eukaryota</taxon>
        <taxon>Sar</taxon>
        <taxon>Stramenopiles</taxon>
        <taxon>Oomycota</taxon>
        <taxon>Saprolegniomycetes</taxon>
        <taxon>Saprolegniales</taxon>
        <taxon>Verrucalvaceae</taxon>
        <taxon>Aphanomyces</taxon>
    </lineage>
</organism>
<dbReference type="InterPro" id="IPR000873">
    <property type="entry name" value="AMP-dep_synth/lig_dom"/>
</dbReference>
<dbReference type="InterPro" id="IPR020845">
    <property type="entry name" value="AMP-binding_CS"/>
</dbReference>
<comment type="caution">
    <text evidence="4">The sequence shown here is derived from an EMBL/GenBank/DDBJ whole genome shotgun (WGS) entry which is preliminary data.</text>
</comment>
<dbReference type="AlphaFoldDB" id="A0A3R6V4K3"/>
<dbReference type="GO" id="GO:0016020">
    <property type="term" value="C:membrane"/>
    <property type="evidence" value="ECO:0007669"/>
    <property type="project" value="TreeGrafter"/>
</dbReference>
<feature type="non-terminal residue" evidence="4">
    <location>
        <position position="1"/>
    </location>
</feature>
<evidence type="ECO:0000259" key="3">
    <source>
        <dbReference type="Pfam" id="PF00501"/>
    </source>
</evidence>
<feature type="domain" description="AMP-dependent synthetase/ligase" evidence="3">
    <location>
        <begin position="118"/>
        <end position="534"/>
    </location>
</feature>
<dbReference type="SUPFAM" id="SSF56801">
    <property type="entry name" value="Acetyl-CoA synthetase-like"/>
    <property type="match status" value="1"/>
</dbReference>
<dbReference type="PANTHER" id="PTHR43272:SF33">
    <property type="entry name" value="AMP-BINDING DOMAIN-CONTAINING PROTEIN-RELATED"/>
    <property type="match status" value="1"/>
</dbReference>